<organism evidence="1 2">
    <name type="scientific">Petrolisthes cinctipes</name>
    <name type="common">Flat porcelain crab</name>
    <dbReference type="NCBI Taxonomy" id="88211"/>
    <lineage>
        <taxon>Eukaryota</taxon>
        <taxon>Metazoa</taxon>
        <taxon>Ecdysozoa</taxon>
        <taxon>Arthropoda</taxon>
        <taxon>Crustacea</taxon>
        <taxon>Multicrustacea</taxon>
        <taxon>Malacostraca</taxon>
        <taxon>Eumalacostraca</taxon>
        <taxon>Eucarida</taxon>
        <taxon>Decapoda</taxon>
        <taxon>Pleocyemata</taxon>
        <taxon>Anomura</taxon>
        <taxon>Galatheoidea</taxon>
        <taxon>Porcellanidae</taxon>
        <taxon>Petrolisthes</taxon>
    </lineage>
</organism>
<protein>
    <submittedName>
        <fullName evidence="1">Uncharacterized protein</fullName>
    </submittedName>
</protein>
<sequence>MWRGEGENVVREKVEVAGRQVEMGGRKSGEEKRDRWRAEGEKLEKRREIGGEKREKKWRGEGVEKRWRGIRGQVGLRREAGGTRIRGVKLG</sequence>
<evidence type="ECO:0000313" key="2">
    <source>
        <dbReference type="Proteomes" id="UP001286313"/>
    </source>
</evidence>
<accession>A0AAE1FMM2</accession>
<dbReference type="AlphaFoldDB" id="A0AAE1FMM2"/>
<name>A0AAE1FMM2_PETCI</name>
<proteinExistence type="predicted"/>
<reference evidence="1" key="1">
    <citation type="submission" date="2023-10" db="EMBL/GenBank/DDBJ databases">
        <title>Genome assemblies of two species of porcelain crab, Petrolisthes cinctipes and Petrolisthes manimaculis (Anomura: Porcellanidae).</title>
        <authorList>
            <person name="Angst P."/>
        </authorList>
    </citation>
    <scope>NUCLEOTIDE SEQUENCE</scope>
    <source>
        <strain evidence="1">PB745_01</strain>
        <tissue evidence="1">Gill</tissue>
    </source>
</reference>
<dbReference type="EMBL" id="JAWQEG010001731">
    <property type="protein sequence ID" value="KAK3877050.1"/>
    <property type="molecule type" value="Genomic_DNA"/>
</dbReference>
<keyword evidence="2" id="KW-1185">Reference proteome</keyword>
<comment type="caution">
    <text evidence="1">The sequence shown here is derived from an EMBL/GenBank/DDBJ whole genome shotgun (WGS) entry which is preliminary data.</text>
</comment>
<gene>
    <name evidence="1" type="ORF">Pcinc_018209</name>
</gene>
<evidence type="ECO:0000313" key="1">
    <source>
        <dbReference type="EMBL" id="KAK3877050.1"/>
    </source>
</evidence>
<dbReference type="Proteomes" id="UP001286313">
    <property type="component" value="Unassembled WGS sequence"/>
</dbReference>